<protein>
    <submittedName>
        <fullName evidence="1">Uncharacterized protein</fullName>
    </submittedName>
</protein>
<keyword evidence="2" id="KW-1185">Reference proteome</keyword>
<gene>
    <name evidence="1" type="primary">GLEAN_00890</name>
    <name evidence="1" type="ORF">TcasGA2_TC000890</name>
</gene>
<evidence type="ECO:0000313" key="1">
    <source>
        <dbReference type="EMBL" id="EEZ98420.1"/>
    </source>
</evidence>
<proteinExistence type="predicted"/>
<dbReference type="Proteomes" id="UP000007266">
    <property type="component" value="Linkage group 2"/>
</dbReference>
<reference evidence="1 2" key="1">
    <citation type="journal article" date="2008" name="Nature">
        <title>The genome of the model beetle and pest Tribolium castaneum.</title>
        <authorList>
            <consortium name="Tribolium Genome Sequencing Consortium"/>
            <person name="Richards S."/>
            <person name="Gibbs R.A."/>
            <person name="Weinstock G.M."/>
            <person name="Brown S.J."/>
            <person name="Denell R."/>
            <person name="Beeman R.W."/>
            <person name="Gibbs R."/>
            <person name="Beeman R.W."/>
            <person name="Brown S.J."/>
            <person name="Bucher G."/>
            <person name="Friedrich M."/>
            <person name="Grimmelikhuijzen C.J."/>
            <person name="Klingler M."/>
            <person name="Lorenzen M."/>
            <person name="Richards S."/>
            <person name="Roth S."/>
            <person name="Schroder R."/>
            <person name="Tautz D."/>
            <person name="Zdobnov E.M."/>
            <person name="Muzny D."/>
            <person name="Gibbs R.A."/>
            <person name="Weinstock G.M."/>
            <person name="Attaway T."/>
            <person name="Bell S."/>
            <person name="Buhay C.J."/>
            <person name="Chandrabose M.N."/>
            <person name="Chavez D."/>
            <person name="Clerk-Blankenburg K.P."/>
            <person name="Cree A."/>
            <person name="Dao M."/>
            <person name="Davis C."/>
            <person name="Chacko J."/>
            <person name="Dinh H."/>
            <person name="Dugan-Rocha S."/>
            <person name="Fowler G."/>
            <person name="Garner T.T."/>
            <person name="Garnes J."/>
            <person name="Gnirke A."/>
            <person name="Hawes A."/>
            <person name="Hernandez J."/>
            <person name="Hines S."/>
            <person name="Holder M."/>
            <person name="Hume J."/>
            <person name="Jhangiani S.N."/>
            <person name="Joshi V."/>
            <person name="Khan Z.M."/>
            <person name="Jackson L."/>
            <person name="Kovar C."/>
            <person name="Kowis A."/>
            <person name="Lee S."/>
            <person name="Lewis L.R."/>
            <person name="Margolis J."/>
            <person name="Morgan M."/>
            <person name="Nazareth L.V."/>
            <person name="Nguyen N."/>
            <person name="Okwuonu G."/>
            <person name="Parker D."/>
            <person name="Richards S."/>
            <person name="Ruiz S.J."/>
            <person name="Santibanez J."/>
            <person name="Savard J."/>
            <person name="Scherer S.E."/>
            <person name="Schneider B."/>
            <person name="Sodergren E."/>
            <person name="Tautz D."/>
            <person name="Vattahil S."/>
            <person name="Villasana D."/>
            <person name="White C.S."/>
            <person name="Wright R."/>
            <person name="Park Y."/>
            <person name="Beeman R.W."/>
            <person name="Lord J."/>
            <person name="Oppert B."/>
            <person name="Lorenzen M."/>
            <person name="Brown S."/>
            <person name="Wang L."/>
            <person name="Savard J."/>
            <person name="Tautz D."/>
            <person name="Richards S."/>
            <person name="Weinstock G."/>
            <person name="Gibbs R.A."/>
            <person name="Liu Y."/>
            <person name="Worley K."/>
            <person name="Weinstock G."/>
            <person name="Elsik C.G."/>
            <person name="Reese J.T."/>
            <person name="Elhaik E."/>
            <person name="Landan G."/>
            <person name="Graur D."/>
            <person name="Arensburger P."/>
            <person name="Atkinson P."/>
            <person name="Beeman R.W."/>
            <person name="Beidler J."/>
            <person name="Brown S.J."/>
            <person name="Demuth J.P."/>
            <person name="Drury D.W."/>
            <person name="Du Y.Z."/>
            <person name="Fujiwara H."/>
            <person name="Lorenzen M."/>
            <person name="Maselli V."/>
            <person name="Osanai M."/>
            <person name="Park Y."/>
            <person name="Robertson H.M."/>
            <person name="Tu Z."/>
            <person name="Wang J.J."/>
            <person name="Wang S."/>
            <person name="Richards S."/>
            <person name="Song H."/>
            <person name="Zhang L."/>
            <person name="Sodergren E."/>
            <person name="Werner D."/>
            <person name="Stanke M."/>
            <person name="Morgenstern B."/>
            <person name="Solovyev V."/>
            <person name="Kosarev P."/>
            <person name="Brown G."/>
            <person name="Chen H.C."/>
            <person name="Ermolaeva O."/>
            <person name="Hlavina W."/>
            <person name="Kapustin Y."/>
            <person name="Kiryutin B."/>
            <person name="Kitts P."/>
            <person name="Maglott D."/>
            <person name="Pruitt K."/>
            <person name="Sapojnikov V."/>
            <person name="Souvorov A."/>
            <person name="Mackey A.J."/>
            <person name="Waterhouse R.M."/>
            <person name="Wyder S."/>
            <person name="Zdobnov E.M."/>
            <person name="Zdobnov E.M."/>
            <person name="Wyder S."/>
            <person name="Kriventseva E.V."/>
            <person name="Kadowaki T."/>
            <person name="Bork P."/>
            <person name="Aranda M."/>
            <person name="Bao R."/>
            <person name="Beermann A."/>
            <person name="Berns N."/>
            <person name="Bolognesi R."/>
            <person name="Bonneton F."/>
            <person name="Bopp D."/>
            <person name="Brown S.J."/>
            <person name="Bucher G."/>
            <person name="Butts T."/>
            <person name="Chaumot A."/>
            <person name="Denell R.E."/>
            <person name="Ferrier D.E."/>
            <person name="Friedrich M."/>
            <person name="Gordon C.M."/>
            <person name="Jindra M."/>
            <person name="Klingler M."/>
            <person name="Lan Q."/>
            <person name="Lattorff H.M."/>
            <person name="Laudet V."/>
            <person name="von Levetsow C."/>
            <person name="Liu Z."/>
            <person name="Lutz R."/>
            <person name="Lynch J.A."/>
            <person name="da Fonseca R.N."/>
            <person name="Posnien N."/>
            <person name="Reuter R."/>
            <person name="Roth S."/>
            <person name="Savard J."/>
            <person name="Schinko J.B."/>
            <person name="Schmitt C."/>
            <person name="Schoppmeier M."/>
            <person name="Schroder R."/>
            <person name="Shippy T.D."/>
            <person name="Simonnet F."/>
            <person name="Marques-Souza H."/>
            <person name="Tautz D."/>
            <person name="Tomoyasu Y."/>
            <person name="Trauner J."/>
            <person name="Van der Zee M."/>
            <person name="Vervoort M."/>
            <person name="Wittkopp N."/>
            <person name="Wimmer E.A."/>
            <person name="Yang X."/>
            <person name="Jones A.K."/>
            <person name="Sattelle D.B."/>
            <person name="Ebert P.R."/>
            <person name="Nelson D."/>
            <person name="Scott J.G."/>
            <person name="Beeman R.W."/>
            <person name="Muthukrishnan S."/>
            <person name="Kramer K.J."/>
            <person name="Arakane Y."/>
            <person name="Beeman R.W."/>
            <person name="Zhu Q."/>
            <person name="Hogenkamp D."/>
            <person name="Dixit R."/>
            <person name="Oppert B."/>
            <person name="Jiang H."/>
            <person name="Zou Z."/>
            <person name="Marshall J."/>
            <person name="Elpidina E."/>
            <person name="Vinokurov K."/>
            <person name="Oppert C."/>
            <person name="Zou Z."/>
            <person name="Evans J."/>
            <person name="Lu Z."/>
            <person name="Zhao P."/>
            <person name="Sumathipala N."/>
            <person name="Altincicek B."/>
            <person name="Vilcinskas A."/>
            <person name="Williams M."/>
            <person name="Hultmark D."/>
            <person name="Hetru C."/>
            <person name="Jiang H."/>
            <person name="Grimmelikhuijzen C.J."/>
            <person name="Hauser F."/>
            <person name="Cazzamali G."/>
            <person name="Williamson M."/>
            <person name="Park Y."/>
            <person name="Li B."/>
            <person name="Tanaka Y."/>
            <person name="Predel R."/>
            <person name="Neupert S."/>
            <person name="Schachtner J."/>
            <person name="Verleyen P."/>
            <person name="Raible F."/>
            <person name="Bork P."/>
            <person name="Friedrich M."/>
            <person name="Walden K.K."/>
            <person name="Robertson H.M."/>
            <person name="Angeli S."/>
            <person name="Foret S."/>
            <person name="Bucher G."/>
            <person name="Schuetz S."/>
            <person name="Maleszka R."/>
            <person name="Wimmer E.A."/>
            <person name="Beeman R.W."/>
            <person name="Lorenzen M."/>
            <person name="Tomoyasu Y."/>
            <person name="Miller S.C."/>
            <person name="Grossmann D."/>
            <person name="Bucher G."/>
        </authorList>
    </citation>
    <scope>NUCLEOTIDE SEQUENCE [LARGE SCALE GENOMIC DNA]</scope>
    <source>
        <strain evidence="1 2">Georgia GA2</strain>
    </source>
</reference>
<reference evidence="1 2" key="2">
    <citation type="journal article" date="2010" name="Nucleic Acids Res.">
        <title>BeetleBase in 2010: revisions to provide comprehensive genomic information for Tribolium castaneum.</title>
        <authorList>
            <person name="Kim H.S."/>
            <person name="Murphy T."/>
            <person name="Xia J."/>
            <person name="Caragea D."/>
            <person name="Park Y."/>
            <person name="Beeman R.W."/>
            <person name="Lorenzen M.D."/>
            <person name="Butcher S."/>
            <person name="Manak J.R."/>
            <person name="Brown S.J."/>
        </authorList>
    </citation>
    <scope>GENOME REANNOTATION</scope>
    <source>
        <strain evidence="1 2">Georgia GA2</strain>
    </source>
</reference>
<accession>D6W908</accession>
<dbReference type="HOGENOM" id="CLU_1231320_0_0_1"/>
<organism evidence="1 2">
    <name type="scientific">Tribolium castaneum</name>
    <name type="common">Red flour beetle</name>
    <dbReference type="NCBI Taxonomy" id="7070"/>
    <lineage>
        <taxon>Eukaryota</taxon>
        <taxon>Metazoa</taxon>
        <taxon>Ecdysozoa</taxon>
        <taxon>Arthropoda</taxon>
        <taxon>Hexapoda</taxon>
        <taxon>Insecta</taxon>
        <taxon>Pterygota</taxon>
        <taxon>Neoptera</taxon>
        <taxon>Endopterygota</taxon>
        <taxon>Coleoptera</taxon>
        <taxon>Polyphaga</taxon>
        <taxon>Cucujiformia</taxon>
        <taxon>Tenebrionidae</taxon>
        <taxon>Tenebrionidae incertae sedis</taxon>
        <taxon>Tribolium</taxon>
    </lineage>
</organism>
<dbReference type="AlphaFoldDB" id="D6W908"/>
<name>D6W908_TRICA</name>
<evidence type="ECO:0000313" key="2">
    <source>
        <dbReference type="Proteomes" id="UP000007266"/>
    </source>
</evidence>
<sequence>MANVYETAIASGVSAINDISKPIVLRRDKLIPELKVALRKLMQMNELEKFADRQPNINRNSSKIAARNEVTKACIFDQIDVEFCSQINESWRVYLANISIFTTLTLGSGRAQEVHFMAASDITEAITNSDAGAGSAILEMAWINNISECNKNDQNEGKILAETVRQQFELLIAAGAQGIMILVIKFSAKLASLIYSEFLNYYRAYFTFIKATTCKLTRTEGVLNE</sequence>
<dbReference type="EMBL" id="KQ971312">
    <property type="protein sequence ID" value="EEZ98420.1"/>
    <property type="molecule type" value="Genomic_DNA"/>
</dbReference>